<name>A0A9W4NZ20_9EURO</name>
<reference evidence="1" key="1">
    <citation type="submission" date="2021-07" db="EMBL/GenBank/DDBJ databases">
        <authorList>
            <person name="Branca A.L. A."/>
        </authorList>
    </citation>
    <scope>NUCLEOTIDE SEQUENCE</scope>
</reference>
<dbReference type="AlphaFoldDB" id="A0A9W4NZ20"/>
<organism evidence="1 2">
    <name type="scientific">Penicillium salamii</name>
    <dbReference type="NCBI Taxonomy" id="1612424"/>
    <lineage>
        <taxon>Eukaryota</taxon>
        <taxon>Fungi</taxon>
        <taxon>Dikarya</taxon>
        <taxon>Ascomycota</taxon>
        <taxon>Pezizomycotina</taxon>
        <taxon>Eurotiomycetes</taxon>
        <taxon>Eurotiomycetidae</taxon>
        <taxon>Eurotiales</taxon>
        <taxon>Aspergillaceae</taxon>
        <taxon>Penicillium</taxon>
    </lineage>
</organism>
<dbReference type="Proteomes" id="UP001152646">
    <property type="component" value="Unassembled WGS sequence"/>
</dbReference>
<accession>A0A9W4NZ20</accession>
<sequence length="665" mass="73394">MGGPHSQLVLRTARIQPACSKLPRLVRNLYNAAPSSKQLHDPSPSELLRFILTDSIKPIESSNADLASSSYLRELFSHPWKSNSPPPPLWTSLKGLAPHNEGLLQGLEAPNAGISALKSLVERYANDEHGAALLQAQNGTFLRLALQRCQLQNNLPEIISVISDIIARLDRLQLPVQPGTYATGISFAMLQLSAPALGQFVGAHRLKGMSAIGLRESVRIVKNCSDALDHKVFEDSHYDRCLMLAAITGEGDLVPHDNIRLHDSLYWTQPSDKNDIRYTSQLSAQDYISLLAKLGSGEVFHTCWSSFLKNVQPKNHHSCFAAYQVVLALIQSTNPEVAVNYLEQVSQLCGDNLPFIARFPNLQILIDDPVVGDALPDLVRGEDYIELLDVELDNMDQRMGLQWNSDCQEHSSAALEPSEAIREALGDQYVPNVGVGSADSNNATRTQLWAELRARGCSKSPAALNGIVDLLHDYNGQSVEVATHLDYSKERLREFRSRFGSVEFRWAPEHSPIEFSDSRIPLLHEFTRPRTPLNLGLIRARLIVSGVPQSGASSLHLMQLGNIYLRYGLDEPWQLSGYILVWDRHLGELLGLYVGQTSGVIDSGPASVGPFGALMHISPSSNAGERTSLNDMATRNCWGPYYLDIDPCLDLEYGLSGETEQCENP</sequence>
<dbReference type="EMBL" id="CAJVPA010000250">
    <property type="protein sequence ID" value="CAG8424009.1"/>
    <property type="molecule type" value="Genomic_DNA"/>
</dbReference>
<proteinExistence type="predicted"/>
<comment type="caution">
    <text evidence="1">The sequence shown here is derived from an EMBL/GenBank/DDBJ whole genome shotgun (WGS) entry which is preliminary data.</text>
</comment>
<protein>
    <submittedName>
        <fullName evidence="1">Uncharacterized protein</fullName>
    </submittedName>
</protein>
<gene>
    <name evidence="1" type="ORF">PSALAMII_LOCUS10519</name>
</gene>
<evidence type="ECO:0000313" key="1">
    <source>
        <dbReference type="EMBL" id="CAG8424009.1"/>
    </source>
</evidence>
<evidence type="ECO:0000313" key="2">
    <source>
        <dbReference type="Proteomes" id="UP001152646"/>
    </source>
</evidence>
<dbReference type="OrthoDB" id="4442598at2759"/>